<dbReference type="AlphaFoldDB" id="A0A0F9FKK2"/>
<evidence type="ECO:0008006" key="2">
    <source>
        <dbReference type="Google" id="ProtNLM"/>
    </source>
</evidence>
<gene>
    <name evidence="1" type="ORF">LCGC14_1941120</name>
</gene>
<accession>A0A0F9FKK2</accession>
<sequence length="120" mass="13184">MPELPESKAFSIGDRQYNFSLATTAMELITGLAGVTSFESLDGMLFDFGINWPVIMTPKGLVFPVEVAFINEEGVIREIKTLDPADGFTQAASEKARFALEVPVGFFEENKITVGDILEF</sequence>
<organism evidence="1">
    <name type="scientific">marine sediment metagenome</name>
    <dbReference type="NCBI Taxonomy" id="412755"/>
    <lineage>
        <taxon>unclassified sequences</taxon>
        <taxon>metagenomes</taxon>
        <taxon>ecological metagenomes</taxon>
    </lineage>
</organism>
<proteinExistence type="predicted"/>
<dbReference type="Gene3D" id="2.60.120.1140">
    <property type="entry name" value="Protein of unknown function DUF192"/>
    <property type="match status" value="1"/>
</dbReference>
<dbReference type="EMBL" id="LAZR01021011">
    <property type="protein sequence ID" value="KKL86798.1"/>
    <property type="molecule type" value="Genomic_DNA"/>
</dbReference>
<dbReference type="InterPro" id="IPR003795">
    <property type="entry name" value="DUF192"/>
</dbReference>
<dbReference type="PANTHER" id="PTHR37953">
    <property type="entry name" value="UPF0127 PROTEIN MJ1496"/>
    <property type="match status" value="1"/>
</dbReference>
<comment type="caution">
    <text evidence="1">The sequence shown here is derived from an EMBL/GenBank/DDBJ whole genome shotgun (WGS) entry which is preliminary data.</text>
</comment>
<protein>
    <recommendedName>
        <fullName evidence="2">DUF192 domain-containing protein</fullName>
    </recommendedName>
</protein>
<dbReference type="Pfam" id="PF02643">
    <property type="entry name" value="DUF192"/>
    <property type="match status" value="1"/>
</dbReference>
<evidence type="ECO:0000313" key="1">
    <source>
        <dbReference type="EMBL" id="KKL86798.1"/>
    </source>
</evidence>
<dbReference type="InterPro" id="IPR038695">
    <property type="entry name" value="Saro_0823-like_sf"/>
</dbReference>
<reference evidence="1" key="1">
    <citation type="journal article" date="2015" name="Nature">
        <title>Complex archaea that bridge the gap between prokaryotes and eukaryotes.</title>
        <authorList>
            <person name="Spang A."/>
            <person name="Saw J.H."/>
            <person name="Jorgensen S.L."/>
            <person name="Zaremba-Niedzwiedzka K."/>
            <person name="Martijn J."/>
            <person name="Lind A.E."/>
            <person name="van Eijk R."/>
            <person name="Schleper C."/>
            <person name="Guy L."/>
            <person name="Ettema T.J."/>
        </authorList>
    </citation>
    <scope>NUCLEOTIDE SEQUENCE</scope>
</reference>
<dbReference type="PANTHER" id="PTHR37953:SF1">
    <property type="entry name" value="UPF0127 PROTEIN MJ1496"/>
    <property type="match status" value="1"/>
</dbReference>
<name>A0A0F9FKK2_9ZZZZ</name>